<feature type="transmembrane region" description="Helical" evidence="7">
    <location>
        <begin position="142"/>
        <end position="163"/>
    </location>
</feature>
<proteinExistence type="inferred from homology"/>
<keyword evidence="3 7" id="KW-1003">Cell membrane</keyword>
<evidence type="ECO:0000256" key="4">
    <source>
        <dbReference type="ARBA" id="ARBA00022692"/>
    </source>
</evidence>
<feature type="transmembrane region" description="Helical" evidence="7">
    <location>
        <begin position="56"/>
        <end position="77"/>
    </location>
</feature>
<feature type="transmembrane region" description="Helical" evidence="7">
    <location>
        <begin position="89"/>
        <end position="122"/>
    </location>
</feature>
<dbReference type="PANTHER" id="PTHR12677">
    <property type="entry name" value="GOLGI APPARATUS MEMBRANE PROTEIN TVP38-RELATED"/>
    <property type="match status" value="1"/>
</dbReference>
<organism evidence="9 10">
    <name type="scientific">Epidermidibacterium keratini</name>
    <dbReference type="NCBI Taxonomy" id="1891644"/>
    <lineage>
        <taxon>Bacteria</taxon>
        <taxon>Bacillati</taxon>
        <taxon>Actinomycetota</taxon>
        <taxon>Actinomycetes</taxon>
        <taxon>Sporichthyales</taxon>
        <taxon>Sporichthyaceae</taxon>
        <taxon>Epidermidibacterium</taxon>
    </lineage>
</organism>
<comment type="similarity">
    <text evidence="2 7">Belongs to the TVP38/TMEM64 family.</text>
</comment>
<gene>
    <name evidence="9" type="ORF">EK0264_16065</name>
</gene>
<evidence type="ECO:0000259" key="8">
    <source>
        <dbReference type="Pfam" id="PF09335"/>
    </source>
</evidence>
<name>A0A7L4YQX2_9ACTN</name>
<feature type="transmembrane region" description="Helical" evidence="7">
    <location>
        <begin position="170"/>
        <end position="195"/>
    </location>
</feature>
<dbReference type="InterPro" id="IPR032816">
    <property type="entry name" value="VTT_dom"/>
</dbReference>
<dbReference type="Proteomes" id="UP000463857">
    <property type="component" value="Chromosome"/>
</dbReference>
<dbReference type="OrthoDB" id="5242213at2"/>
<evidence type="ECO:0000313" key="9">
    <source>
        <dbReference type="EMBL" id="QHC01655.1"/>
    </source>
</evidence>
<evidence type="ECO:0000256" key="5">
    <source>
        <dbReference type="ARBA" id="ARBA00022989"/>
    </source>
</evidence>
<dbReference type="AlphaFoldDB" id="A0A7L4YQX2"/>
<dbReference type="GO" id="GO:0005886">
    <property type="term" value="C:plasma membrane"/>
    <property type="evidence" value="ECO:0007669"/>
    <property type="project" value="UniProtKB-SubCell"/>
</dbReference>
<dbReference type="PANTHER" id="PTHR12677:SF59">
    <property type="entry name" value="GOLGI APPARATUS MEMBRANE PROTEIN TVP38-RELATED"/>
    <property type="match status" value="1"/>
</dbReference>
<accession>A0A7L4YQX2</accession>
<reference evidence="9 10" key="1">
    <citation type="journal article" date="2018" name="Int. J. Syst. Evol. Microbiol.">
        <title>Epidermidibacterium keratini gen. nov., sp. nov., a member of the family Sporichthyaceae, isolated from keratin epidermis.</title>
        <authorList>
            <person name="Lee D.G."/>
            <person name="Trujillo M.E."/>
            <person name="Kang S."/>
            <person name="Nam J.J."/>
            <person name="Kim Y.J."/>
        </authorList>
    </citation>
    <scope>NUCLEOTIDE SEQUENCE [LARGE SCALE GENOMIC DNA]</scope>
    <source>
        <strain evidence="9 10">EPI-7</strain>
    </source>
</reference>
<dbReference type="Pfam" id="PF09335">
    <property type="entry name" value="VTT_dom"/>
    <property type="match status" value="1"/>
</dbReference>
<evidence type="ECO:0000256" key="2">
    <source>
        <dbReference type="ARBA" id="ARBA00008640"/>
    </source>
</evidence>
<evidence type="ECO:0000256" key="6">
    <source>
        <dbReference type="ARBA" id="ARBA00023136"/>
    </source>
</evidence>
<sequence>MSVRGHLAGVVSRARELPASAWWKLAVFAGLFAAAAIVVLVAGIPSVAEARTYVRGLGAAAPVLFATGFGLLTLTPFPKSILAVVAGALWGLGLGLVICLAGVLLGATLAFFVGRFLIAHAVRGLAGDAMTVIDDAARKSTFLAVLAVRIIPVLPFTVMNFAFGVTVVRFLPFFAATGVGSILGTGAYVAVGAFGHDVTSWQFWAALAAVGSMTLVGLWVARRKMRKRKESS</sequence>
<protein>
    <recommendedName>
        <fullName evidence="7">TVP38/TMEM64 family membrane protein</fullName>
    </recommendedName>
</protein>
<evidence type="ECO:0000256" key="1">
    <source>
        <dbReference type="ARBA" id="ARBA00004651"/>
    </source>
</evidence>
<dbReference type="KEGG" id="eke:EK0264_16065"/>
<feature type="transmembrane region" description="Helical" evidence="7">
    <location>
        <begin position="201"/>
        <end position="221"/>
    </location>
</feature>
<feature type="domain" description="VTT" evidence="8">
    <location>
        <begin position="77"/>
        <end position="193"/>
    </location>
</feature>
<dbReference type="InParanoid" id="A0A7L4YQX2"/>
<dbReference type="RefSeq" id="WP_159546790.1">
    <property type="nucleotide sequence ID" value="NZ_CP047156.1"/>
</dbReference>
<feature type="transmembrane region" description="Helical" evidence="7">
    <location>
        <begin position="21"/>
        <end position="44"/>
    </location>
</feature>
<evidence type="ECO:0000256" key="7">
    <source>
        <dbReference type="RuleBase" id="RU366058"/>
    </source>
</evidence>
<evidence type="ECO:0000313" key="10">
    <source>
        <dbReference type="Proteomes" id="UP000463857"/>
    </source>
</evidence>
<keyword evidence="5 7" id="KW-1133">Transmembrane helix</keyword>
<dbReference type="InterPro" id="IPR015414">
    <property type="entry name" value="TMEM64"/>
</dbReference>
<keyword evidence="4 7" id="KW-0812">Transmembrane</keyword>
<dbReference type="FunCoup" id="A0A7L4YQX2">
    <property type="interactions" value="56"/>
</dbReference>
<dbReference type="EMBL" id="CP047156">
    <property type="protein sequence ID" value="QHC01655.1"/>
    <property type="molecule type" value="Genomic_DNA"/>
</dbReference>
<keyword evidence="10" id="KW-1185">Reference proteome</keyword>
<comment type="subcellular location">
    <subcellularLocation>
        <location evidence="1 7">Cell membrane</location>
        <topology evidence="1 7">Multi-pass membrane protein</topology>
    </subcellularLocation>
</comment>
<evidence type="ECO:0000256" key="3">
    <source>
        <dbReference type="ARBA" id="ARBA00022475"/>
    </source>
</evidence>
<keyword evidence="6 7" id="KW-0472">Membrane</keyword>